<dbReference type="RefSeq" id="WP_114125123.1">
    <property type="nucleotide sequence ID" value="NZ_QOUI01000001.1"/>
</dbReference>
<organism evidence="1 2">
    <name type="scientific">Desertihabitans brevis</name>
    <dbReference type="NCBI Taxonomy" id="2268447"/>
    <lineage>
        <taxon>Bacteria</taxon>
        <taxon>Bacillati</taxon>
        <taxon>Actinomycetota</taxon>
        <taxon>Actinomycetes</taxon>
        <taxon>Propionibacteriales</taxon>
        <taxon>Propionibacteriaceae</taxon>
        <taxon>Desertihabitans</taxon>
    </lineage>
</organism>
<gene>
    <name evidence="1" type="ORF">DT076_03145</name>
</gene>
<evidence type="ECO:0000313" key="2">
    <source>
        <dbReference type="Proteomes" id="UP000252770"/>
    </source>
</evidence>
<evidence type="ECO:0000313" key="1">
    <source>
        <dbReference type="EMBL" id="RCK71422.1"/>
    </source>
</evidence>
<protein>
    <submittedName>
        <fullName evidence="1">Uncharacterized protein</fullName>
    </submittedName>
</protein>
<reference evidence="1 2" key="1">
    <citation type="submission" date="2018-07" db="EMBL/GenBank/DDBJ databases">
        <title>Desertimonas flava gen. nov. sp. nov.</title>
        <authorList>
            <person name="Liu S."/>
        </authorList>
    </citation>
    <scope>NUCLEOTIDE SEQUENCE [LARGE SCALE GENOMIC DNA]</scope>
    <source>
        <strain evidence="1 2">16Sb5-5</strain>
    </source>
</reference>
<dbReference type="AlphaFoldDB" id="A0A367Z2F1"/>
<proteinExistence type="predicted"/>
<comment type="caution">
    <text evidence="1">The sequence shown here is derived from an EMBL/GenBank/DDBJ whole genome shotgun (WGS) entry which is preliminary data.</text>
</comment>
<keyword evidence="2" id="KW-1185">Reference proteome</keyword>
<name>A0A367Z2F1_9ACTN</name>
<accession>A0A367Z2F1</accession>
<dbReference type="Proteomes" id="UP000252770">
    <property type="component" value="Unassembled WGS sequence"/>
</dbReference>
<sequence>MSRAPLAERVSRRLMAVAVAVGAVLVTTLLLWSQAAAWGLPYASFTDEHGSRCTTTWLGHECEPTLDHVEAVLGFELPAGTVVEEGHYIETHDIQLSALVRYPLELDDQVIAALDESYGPCQRVPSPLPPDHKWHCVRSDIGFRVEGQLPPYRWRMATAVPPESDQVVLDVELRSR</sequence>
<dbReference type="EMBL" id="QOUI01000001">
    <property type="protein sequence ID" value="RCK71422.1"/>
    <property type="molecule type" value="Genomic_DNA"/>
</dbReference>